<evidence type="ECO:0000256" key="1">
    <source>
        <dbReference type="SAM" id="MobiDB-lite"/>
    </source>
</evidence>
<reference evidence="3" key="1">
    <citation type="submission" date="2022-11" db="UniProtKB">
        <authorList>
            <consortium name="WormBaseParasite"/>
        </authorList>
    </citation>
    <scope>IDENTIFICATION</scope>
</reference>
<dbReference type="AlphaFoldDB" id="A0A914ZMU3"/>
<feature type="compositionally biased region" description="Polar residues" evidence="1">
    <location>
        <begin position="1"/>
        <end position="25"/>
    </location>
</feature>
<feature type="region of interest" description="Disordered" evidence="1">
    <location>
        <begin position="1"/>
        <end position="44"/>
    </location>
</feature>
<name>A0A914ZMU3_PARUN</name>
<protein>
    <submittedName>
        <fullName evidence="3">Cysteine-rich transmembrane CYSTM domain-containing protein</fullName>
    </submittedName>
</protein>
<dbReference type="Proteomes" id="UP000887569">
    <property type="component" value="Unplaced"/>
</dbReference>
<feature type="compositionally biased region" description="Low complexity" evidence="1">
    <location>
        <begin position="34"/>
        <end position="44"/>
    </location>
</feature>
<accession>A0A914ZMU3</accession>
<evidence type="ECO:0000313" key="3">
    <source>
        <dbReference type="WBParaSite" id="PgB09_g055_t01"/>
    </source>
</evidence>
<dbReference type="WBParaSite" id="PgB09_g055_t01">
    <property type="protein sequence ID" value="PgB09_g055_t01"/>
    <property type="gene ID" value="PgB09_g055"/>
</dbReference>
<organism evidence="2 3">
    <name type="scientific">Parascaris univalens</name>
    <name type="common">Nematode worm</name>
    <dbReference type="NCBI Taxonomy" id="6257"/>
    <lineage>
        <taxon>Eukaryota</taxon>
        <taxon>Metazoa</taxon>
        <taxon>Ecdysozoa</taxon>
        <taxon>Nematoda</taxon>
        <taxon>Chromadorea</taxon>
        <taxon>Rhabditida</taxon>
        <taxon>Spirurina</taxon>
        <taxon>Ascaridomorpha</taxon>
        <taxon>Ascaridoidea</taxon>
        <taxon>Ascarididae</taxon>
        <taxon>Parascaris</taxon>
    </lineage>
</organism>
<evidence type="ECO:0000313" key="2">
    <source>
        <dbReference type="Proteomes" id="UP000887569"/>
    </source>
</evidence>
<keyword evidence="2" id="KW-1185">Reference proteome</keyword>
<sequence length="117" mass="13146">MSYYPQTHNPQLPNSQGQYTVQQQPAPYPQGQLPPQSAYYPQGGYGYPQQGGYPYAPPPGYYQQPAPPPQETRRSLADEYSCCLMPLLALCCGWLIGDCFDTNCCCCFIPIPLPRFR</sequence>
<proteinExistence type="predicted"/>